<protein>
    <recommendedName>
        <fullName evidence="8">Rhodopsin domain-containing protein</fullName>
    </recommendedName>
</protein>
<keyword evidence="4 7" id="KW-0472">Membrane</keyword>
<feature type="transmembrane region" description="Helical" evidence="7">
    <location>
        <begin position="50"/>
        <end position="72"/>
    </location>
</feature>
<feature type="compositionally biased region" description="Basic and acidic residues" evidence="6">
    <location>
        <begin position="310"/>
        <end position="319"/>
    </location>
</feature>
<dbReference type="AlphaFoldDB" id="A0A9P6SKR5"/>
<keyword evidence="2 7" id="KW-0812">Transmembrane</keyword>
<evidence type="ECO:0000259" key="8">
    <source>
        <dbReference type="Pfam" id="PF20684"/>
    </source>
</evidence>
<feature type="transmembrane region" description="Helical" evidence="7">
    <location>
        <begin position="128"/>
        <end position="150"/>
    </location>
</feature>
<feature type="transmembrane region" description="Helical" evidence="7">
    <location>
        <begin position="170"/>
        <end position="196"/>
    </location>
</feature>
<evidence type="ECO:0000256" key="5">
    <source>
        <dbReference type="ARBA" id="ARBA00038359"/>
    </source>
</evidence>
<dbReference type="PANTHER" id="PTHR33048">
    <property type="entry name" value="PTH11-LIKE INTEGRAL MEMBRANE PROTEIN (AFU_ORTHOLOGUE AFUA_5G11245)"/>
    <property type="match status" value="1"/>
</dbReference>
<dbReference type="Proteomes" id="UP000785200">
    <property type="component" value="Unassembled WGS sequence"/>
</dbReference>
<evidence type="ECO:0000256" key="2">
    <source>
        <dbReference type="ARBA" id="ARBA00022692"/>
    </source>
</evidence>
<dbReference type="InterPro" id="IPR049326">
    <property type="entry name" value="Rhodopsin_dom_fungi"/>
</dbReference>
<dbReference type="PANTHER" id="PTHR33048:SF47">
    <property type="entry name" value="INTEGRAL MEMBRANE PROTEIN-RELATED"/>
    <property type="match status" value="1"/>
</dbReference>
<feature type="region of interest" description="Disordered" evidence="6">
    <location>
        <begin position="366"/>
        <end position="388"/>
    </location>
</feature>
<sequence>MAVSLESNQVDYNKRVVLASTIIVLIFSNGSYILRLMARRIQNQRLQLDDYLMGAALPFSYIPAVCLLYGLTVGLGEHVKDVSKPDLLKFNISLFILQRGNPPCLLCVKSSILVLYCRLFRTQTFKRVALGVWLFTAGWAISAFISNLLQCTPVSFFWNKDQPGHCIPNALITIGMTNGVLSFVGDLVILCMPIPMVWKLQIDKRRKIVLTAMFLLGGFVCLTSILRFIALAQINVKDITFTQVAPGIWTYIELGIGITSGNLPLLRPLFGRWIGIGSKNASQPTYGNGSKPLSYPLSRVTATGTGNRDGFARMDRSATDVDGDSLGSEVELNNSKAERGTSDWTGEGIQVKTDVDLKIEEIRHGIETEVRRTQERTPGSGLRSNPPR</sequence>
<evidence type="ECO:0000256" key="6">
    <source>
        <dbReference type="SAM" id="MobiDB-lite"/>
    </source>
</evidence>
<comment type="similarity">
    <text evidence="5">Belongs to the SAT4 family.</text>
</comment>
<comment type="caution">
    <text evidence="9">The sequence shown here is derived from an EMBL/GenBank/DDBJ whole genome shotgun (WGS) entry which is preliminary data.</text>
</comment>
<feature type="domain" description="Rhodopsin" evidence="8">
    <location>
        <begin position="34"/>
        <end position="271"/>
    </location>
</feature>
<feature type="transmembrane region" description="Helical" evidence="7">
    <location>
        <begin position="16"/>
        <end position="38"/>
    </location>
</feature>
<evidence type="ECO:0000256" key="4">
    <source>
        <dbReference type="ARBA" id="ARBA00023136"/>
    </source>
</evidence>
<evidence type="ECO:0000256" key="1">
    <source>
        <dbReference type="ARBA" id="ARBA00004141"/>
    </source>
</evidence>
<name>A0A9P6SKR5_9HELO</name>
<evidence type="ECO:0000256" key="3">
    <source>
        <dbReference type="ARBA" id="ARBA00022989"/>
    </source>
</evidence>
<keyword evidence="3 7" id="KW-1133">Transmembrane helix</keyword>
<evidence type="ECO:0000256" key="7">
    <source>
        <dbReference type="SAM" id="Phobius"/>
    </source>
</evidence>
<dbReference type="Pfam" id="PF20684">
    <property type="entry name" value="Fung_rhodopsin"/>
    <property type="match status" value="1"/>
</dbReference>
<feature type="compositionally biased region" description="Basic and acidic residues" evidence="6">
    <location>
        <begin position="366"/>
        <end position="375"/>
    </location>
</feature>
<reference evidence="9" key="1">
    <citation type="submission" date="2019-07" db="EMBL/GenBank/DDBJ databases">
        <title>Hyphodiscus hymeniophilus genome sequencing and assembly.</title>
        <authorList>
            <person name="Kramer G."/>
            <person name="Nodwell J."/>
        </authorList>
    </citation>
    <scope>NUCLEOTIDE SEQUENCE</scope>
    <source>
        <strain evidence="9">ATCC 34498</strain>
    </source>
</reference>
<evidence type="ECO:0000313" key="9">
    <source>
        <dbReference type="EMBL" id="KAG0645596.1"/>
    </source>
</evidence>
<feature type="transmembrane region" description="Helical" evidence="7">
    <location>
        <begin position="92"/>
        <end position="116"/>
    </location>
</feature>
<proteinExistence type="inferred from homology"/>
<accession>A0A9P6SKR5</accession>
<dbReference type="GO" id="GO:0016020">
    <property type="term" value="C:membrane"/>
    <property type="evidence" value="ECO:0007669"/>
    <property type="project" value="UniProtKB-SubCell"/>
</dbReference>
<gene>
    <name evidence="9" type="ORF">D0Z07_8637</name>
</gene>
<comment type="subcellular location">
    <subcellularLocation>
        <location evidence="1">Membrane</location>
        <topology evidence="1">Multi-pass membrane protein</topology>
    </subcellularLocation>
</comment>
<dbReference type="EMBL" id="VNKQ01000018">
    <property type="protein sequence ID" value="KAG0645596.1"/>
    <property type="molecule type" value="Genomic_DNA"/>
</dbReference>
<keyword evidence="10" id="KW-1185">Reference proteome</keyword>
<feature type="transmembrane region" description="Helical" evidence="7">
    <location>
        <begin position="208"/>
        <end position="230"/>
    </location>
</feature>
<dbReference type="InterPro" id="IPR052337">
    <property type="entry name" value="SAT4-like"/>
</dbReference>
<dbReference type="OrthoDB" id="5273647at2759"/>
<organism evidence="9 10">
    <name type="scientific">Hyphodiscus hymeniophilus</name>
    <dbReference type="NCBI Taxonomy" id="353542"/>
    <lineage>
        <taxon>Eukaryota</taxon>
        <taxon>Fungi</taxon>
        <taxon>Dikarya</taxon>
        <taxon>Ascomycota</taxon>
        <taxon>Pezizomycotina</taxon>
        <taxon>Leotiomycetes</taxon>
        <taxon>Helotiales</taxon>
        <taxon>Hyphodiscaceae</taxon>
        <taxon>Hyphodiscus</taxon>
    </lineage>
</organism>
<evidence type="ECO:0000313" key="10">
    <source>
        <dbReference type="Proteomes" id="UP000785200"/>
    </source>
</evidence>
<feature type="region of interest" description="Disordered" evidence="6">
    <location>
        <begin position="306"/>
        <end position="347"/>
    </location>
</feature>